<dbReference type="Pfam" id="PF00240">
    <property type="entry name" value="ubiquitin"/>
    <property type="match status" value="1"/>
</dbReference>
<evidence type="ECO:0000256" key="1">
    <source>
        <dbReference type="ARBA" id="ARBA00000707"/>
    </source>
</evidence>
<dbReference type="InterPro" id="IPR018200">
    <property type="entry name" value="USP_CS"/>
</dbReference>
<dbReference type="PROSITE" id="PS00972">
    <property type="entry name" value="USP_1"/>
    <property type="match status" value="1"/>
</dbReference>
<keyword evidence="4 7" id="KW-0833">Ubl conjugation pathway</keyword>
<dbReference type="GO" id="GO:0070628">
    <property type="term" value="F:proteasome binding"/>
    <property type="evidence" value="ECO:0007669"/>
    <property type="project" value="TreeGrafter"/>
</dbReference>
<dbReference type="GO" id="GO:0043161">
    <property type="term" value="P:proteasome-mediated ubiquitin-dependent protein catabolic process"/>
    <property type="evidence" value="ECO:0007669"/>
    <property type="project" value="InterPro"/>
</dbReference>
<feature type="domain" description="USP" evidence="10">
    <location>
        <begin position="106"/>
        <end position="474"/>
    </location>
</feature>
<dbReference type="InterPro" id="IPR028889">
    <property type="entry name" value="USP"/>
</dbReference>
<dbReference type="InterPro" id="IPR001394">
    <property type="entry name" value="Peptidase_C19_UCH"/>
</dbReference>
<feature type="domain" description="Ubiquitin-like" evidence="9">
    <location>
        <begin position="18"/>
        <end position="78"/>
    </location>
</feature>
<evidence type="ECO:0000256" key="5">
    <source>
        <dbReference type="ARBA" id="ARBA00022801"/>
    </source>
</evidence>
<organism evidence="11">
    <name type="scientific">Cuerna arida</name>
    <dbReference type="NCBI Taxonomy" id="1464854"/>
    <lineage>
        <taxon>Eukaryota</taxon>
        <taxon>Metazoa</taxon>
        <taxon>Ecdysozoa</taxon>
        <taxon>Arthropoda</taxon>
        <taxon>Hexapoda</taxon>
        <taxon>Insecta</taxon>
        <taxon>Pterygota</taxon>
        <taxon>Neoptera</taxon>
        <taxon>Paraneoptera</taxon>
        <taxon>Hemiptera</taxon>
        <taxon>Auchenorrhyncha</taxon>
        <taxon>Membracoidea</taxon>
        <taxon>Cicadellidae</taxon>
        <taxon>Cicadellinae</taxon>
        <taxon>Proconiini</taxon>
        <taxon>Cuerna</taxon>
    </lineage>
</organism>
<dbReference type="Gene3D" id="3.90.70.10">
    <property type="entry name" value="Cysteine proteinases"/>
    <property type="match status" value="1"/>
</dbReference>
<evidence type="ECO:0000256" key="6">
    <source>
        <dbReference type="ARBA" id="ARBA00022807"/>
    </source>
</evidence>
<evidence type="ECO:0000259" key="10">
    <source>
        <dbReference type="PROSITE" id="PS50235"/>
    </source>
</evidence>
<evidence type="ECO:0000259" key="9">
    <source>
        <dbReference type="PROSITE" id="PS50053"/>
    </source>
</evidence>
<dbReference type="GO" id="GO:0016579">
    <property type="term" value="P:protein deubiquitination"/>
    <property type="evidence" value="ECO:0007669"/>
    <property type="project" value="InterPro"/>
</dbReference>
<dbReference type="CDD" id="cd02657">
    <property type="entry name" value="Peptidase_C19A"/>
    <property type="match status" value="1"/>
</dbReference>
<dbReference type="GO" id="GO:0061136">
    <property type="term" value="P:regulation of proteasomal protein catabolic process"/>
    <property type="evidence" value="ECO:0007669"/>
    <property type="project" value="TreeGrafter"/>
</dbReference>
<dbReference type="SMART" id="SM00213">
    <property type="entry name" value="UBQ"/>
    <property type="match status" value="1"/>
</dbReference>
<dbReference type="FunFam" id="3.10.20.90:FF:000119">
    <property type="entry name" value="Ubiquitin carboxyl-terminal hydrolase 14"/>
    <property type="match status" value="1"/>
</dbReference>
<feature type="compositionally biased region" description="Basic and acidic residues" evidence="8">
    <location>
        <begin position="361"/>
        <end position="374"/>
    </location>
</feature>
<dbReference type="GO" id="GO:0004843">
    <property type="term" value="F:cysteine-type deubiquitinase activity"/>
    <property type="evidence" value="ECO:0007669"/>
    <property type="project" value="UniProtKB-UniRule"/>
</dbReference>
<keyword evidence="3 7" id="KW-0645">Protease</keyword>
<dbReference type="InterPro" id="IPR029071">
    <property type="entry name" value="Ubiquitin-like_domsf"/>
</dbReference>
<dbReference type="EC" id="3.4.19.12" evidence="7"/>
<protein>
    <recommendedName>
        <fullName evidence="7">Ubiquitin carboxyl-terminal hydrolase</fullName>
        <ecNumber evidence="7">3.4.19.12</ecNumber>
    </recommendedName>
</protein>
<evidence type="ECO:0000313" key="11">
    <source>
        <dbReference type="EMBL" id="JAS60432.1"/>
    </source>
</evidence>
<dbReference type="InterPro" id="IPR038765">
    <property type="entry name" value="Papain-like_cys_pep_sf"/>
</dbReference>
<keyword evidence="6 7" id="KW-0788">Thiol protease</keyword>
<comment type="similarity">
    <text evidence="2">Belongs to the peptidase C19 family. USP14/UBP6 subfamily.</text>
</comment>
<dbReference type="CDD" id="cd16104">
    <property type="entry name" value="Ubl_USP14_like"/>
    <property type="match status" value="1"/>
</dbReference>
<comment type="catalytic activity">
    <reaction evidence="1 7">
        <text>Thiol-dependent hydrolysis of ester, thioester, amide, peptide and isopeptide bonds formed by the C-terminal Gly of ubiquitin (a 76-residue protein attached to proteins as an intracellular targeting signal).</text>
        <dbReference type="EC" id="3.4.19.12"/>
    </reaction>
</comment>
<dbReference type="PROSITE" id="PS00299">
    <property type="entry name" value="UBIQUITIN_1"/>
    <property type="match status" value="1"/>
</dbReference>
<dbReference type="PROSITE" id="PS50235">
    <property type="entry name" value="USP_3"/>
    <property type="match status" value="1"/>
</dbReference>
<dbReference type="InterPro" id="IPR044635">
    <property type="entry name" value="UBP14-like"/>
</dbReference>
<dbReference type="SUPFAM" id="SSF54236">
    <property type="entry name" value="Ubiquitin-like"/>
    <property type="match status" value="1"/>
</dbReference>
<dbReference type="SUPFAM" id="SSF54001">
    <property type="entry name" value="Cysteine proteinases"/>
    <property type="match status" value="1"/>
</dbReference>
<gene>
    <name evidence="11" type="ORF">g.20434</name>
</gene>
<proteinExistence type="inferred from homology"/>
<name>A0A1B6GDA5_9HEMI</name>
<dbReference type="Gene3D" id="3.10.20.90">
    <property type="entry name" value="Phosphatidylinositol 3-kinase Catalytic Subunit, Chain A, domain 1"/>
    <property type="match status" value="1"/>
</dbReference>
<feature type="region of interest" description="Disordered" evidence="8">
    <location>
        <begin position="359"/>
        <end position="390"/>
    </location>
</feature>
<dbReference type="PANTHER" id="PTHR43982:SF1">
    <property type="entry name" value="UBIQUITIN CARBOXYL-TERMINAL HYDROLASE 14"/>
    <property type="match status" value="1"/>
</dbReference>
<dbReference type="PROSITE" id="PS00973">
    <property type="entry name" value="USP_2"/>
    <property type="match status" value="1"/>
</dbReference>
<reference evidence="11" key="1">
    <citation type="submission" date="2015-11" db="EMBL/GenBank/DDBJ databases">
        <title>De novo transcriptome assembly of four potential Pierce s Disease insect vectors from Arizona vineyards.</title>
        <authorList>
            <person name="Tassone E.E."/>
        </authorList>
    </citation>
    <scope>NUCLEOTIDE SEQUENCE</scope>
</reference>
<evidence type="ECO:0000256" key="2">
    <source>
        <dbReference type="ARBA" id="ARBA00008739"/>
    </source>
</evidence>
<evidence type="ECO:0000256" key="4">
    <source>
        <dbReference type="ARBA" id="ARBA00022786"/>
    </source>
</evidence>
<dbReference type="FunFam" id="3.90.70.10:FF:000032">
    <property type="entry name" value="Ubiquitin carboxyl-terminal hydrolase 14"/>
    <property type="match status" value="1"/>
</dbReference>
<keyword evidence="5 7" id="KW-0378">Hydrolase</keyword>
<dbReference type="AlphaFoldDB" id="A0A1B6GDA5"/>
<dbReference type="InterPro" id="IPR019954">
    <property type="entry name" value="Ubiquitin_CS"/>
</dbReference>
<dbReference type="PROSITE" id="PS50053">
    <property type="entry name" value="UBIQUITIN_2"/>
    <property type="match status" value="1"/>
</dbReference>
<evidence type="ECO:0000256" key="3">
    <source>
        <dbReference type="ARBA" id="ARBA00022670"/>
    </source>
</evidence>
<dbReference type="InterPro" id="IPR000626">
    <property type="entry name" value="Ubiquitin-like_dom"/>
</dbReference>
<dbReference type="Pfam" id="PF00443">
    <property type="entry name" value="UCH"/>
    <property type="match status" value="1"/>
</dbReference>
<accession>A0A1B6GDA5</accession>
<evidence type="ECO:0000256" key="8">
    <source>
        <dbReference type="SAM" id="MobiDB-lite"/>
    </source>
</evidence>
<sequence length="498" mass="55814">MPTFIVKIKWGKELFKDVEVNTDDDPLVFKAQLFALTGVQPERQKVMLKGMTLKDNDWGNMKIENGAMILMMGSKEEDVPTEPTVKPVFVEDMNEAELATAMDLPAGLANLGNTCYMNATVQCLKTVPELREALAKYEGVVMGSSSQPAQSITGALRDLYVAMDKGPSIAPLILLQVMHMAFPRFAEKADNGNFMQQDANECWMEMIRMLQQKLPAKKIDETTAASFGSIIDQFFGGVFNVEMKCVEAPDEPPTISTETFLQLSCFISTEVKYMQSGLRSKLQEQITKHSPTLGRDAQYIRMSKIKRLPAYLTVQFVRFFYKERESVNAKVLKDIKFPIDFDAFELCSPELQQKLTPMRSRFKEQEDKELEKATNLKNAGPVGDSKKKEGKKEPYWFEDDLGSNNSGFYTLQAVLTHKGRSSSSGHYVAWVRQKGDTWLKCDDDQVSPVTTEEILKLSGGGDWHCAYVLLYGPRILETPLEEGTTAPAIECAATANSN</sequence>
<dbReference type="EMBL" id="GECZ01009337">
    <property type="protein sequence ID" value="JAS60432.1"/>
    <property type="molecule type" value="Transcribed_RNA"/>
</dbReference>
<evidence type="ECO:0000256" key="7">
    <source>
        <dbReference type="RuleBase" id="RU366025"/>
    </source>
</evidence>
<dbReference type="PANTHER" id="PTHR43982">
    <property type="entry name" value="UBIQUITIN CARBOXYL-TERMINAL HYDROLASE"/>
    <property type="match status" value="1"/>
</dbReference>